<dbReference type="Proteomes" id="UP001634007">
    <property type="component" value="Unassembled WGS sequence"/>
</dbReference>
<organism evidence="1 2">
    <name type="scientific">Eucalyptus globulus</name>
    <name type="common">Tasmanian blue gum</name>
    <dbReference type="NCBI Taxonomy" id="34317"/>
    <lineage>
        <taxon>Eukaryota</taxon>
        <taxon>Viridiplantae</taxon>
        <taxon>Streptophyta</taxon>
        <taxon>Embryophyta</taxon>
        <taxon>Tracheophyta</taxon>
        <taxon>Spermatophyta</taxon>
        <taxon>Magnoliopsida</taxon>
        <taxon>eudicotyledons</taxon>
        <taxon>Gunneridae</taxon>
        <taxon>Pentapetalae</taxon>
        <taxon>rosids</taxon>
        <taxon>malvids</taxon>
        <taxon>Myrtales</taxon>
        <taxon>Myrtaceae</taxon>
        <taxon>Myrtoideae</taxon>
        <taxon>Eucalypteae</taxon>
        <taxon>Eucalyptus</taxon>
    </lineage>
</organism>
<sequence>MRATAVHRPYVSSIGAYTPQSKSIMCMLLGRSRVLVAISCQTRRRRSGNASLMKTDTSNETFDKFNLFDVLRSESRAKLRKFAEAAFVSNVTENKGKQEG</sequence>
<keyword evidence="2" id="KW-1185">Reference proteome</keyword>
<reference evidence="1 2" key="1">
    <citation type="submission" date="2024-11" db="EMBL/GenBank/DDBJ databases">
        <title>Chromosome-level genome assembly of Eucalyptus globulus Labill. provides insights into its genome evolution.</title>
        <authorList>
            <person name="Li X."/>
        </authorList>
    </citation>
    <scope>NUCLEOTIDE SEQUENCE [LARGE SCALE GENOMIC DNA]</scope>
    <source>
        <strain evidence="1">CL2024</strain>
        <tissue evidence="1">Fresh tender leaves</tissue>
    </source>
</reference>
<protein>
    <submittedName>
        <fullName evidence="1">Uncharacterized protein</fullName>
    </submittedName>
</protein>
<dbReference type="AlphaFoldDB" id="A0ABD3KQT3"/>
<gene>
    <name evidence="1" type="ORF">ACJRO7_017229</name>
</gene>
<proteinExistence type="predicted"/>
<accession>A0ABD3KQT3</accession>
<name>A0ABD3KQT3_EUCGL</name>
<evidence type="ECO:0000313" key="1">
    <source>
        <dbReference type="EMBL" id="KAL3741723.1"/>
    </source>
</evidence>
<dbReference type="EMBL" id="JBJKBG010000004">
    <property type="protein sequence ID" value="KAL3741723.1"/>
    <property type="molecule type" value="Genomic_DNA"/>
</dbReference>
<evidence type="ECO:0000313" key="2">
    <source>
        <dbReference type="Proteomes" id="UP001634007"/>
    </source>
</evidence>
<comment type="caution">
    <text evidence="1">The sequence shown here is derived from an EMBL/GenBank/DDBJ whole genome shotgun (WGS) entry which is preliminary data.</text>
</comment>